<comment type="caution">
    <text evidence="1">The sequence shown here is derived from an EMBL/GenBank/DDBJ whole genome shotgun (WGS) entry which is preliminary data.</text>
</comment>
<dbReference type="Proteomes" id="UP001164539">
    <property type="component" value="Chromosome 13"/>
</dbReference>
<reference evidence="1 2" key="1">
    <citation type="journal article" date="2023" name="Science">
        <title>Complex scaffold remodeling in plant triterpene biosynthesis.</title>
        <authorList>
            <person name="De La Pena R."/>
            <person name="Hodgson H."/>
            <person name="Liu J.C."/>
            <person name="Stephenson M.J."/>
            <person name="Martin A.C."/>
            <person name="Owen C."/>
            <person name="Harkess A."/>
            <person name="Leebens-Mack J."/>
            <person name="Jimenez L.E."/>
            <person name="Osbourn A."/>
            <person name="Sattely E.S."/>
        </authorList>
    </citation>
    <scope>NUCLEOTIDE SEQUENCE [LARGE SCALE GENOMIC DNA]</scope>
    <source>
        <strain evidence="2">cv. JPN11</strain>
        <tissue evidence="1">Leaf</tissue>
    </source>
</reference>
<evidence type="ECO:0000313" key="1">
    <source>
        <dbReference type="EMBL" id="KAJ4703093.1"/>
    </source>
</evidence>
<proteinExistence type="predicted"/>
<organism evidence="1 2">
    <name type="scientific">Melia azedarach</name>
    <name type="common">Chinaberry tree</name>
    <dbReference type="NCBI Taxonomy" id="155640"/>
    <lineage>
        <taxon>Eukaryota</taxon>
        <taxon>Viridiplantae</taxon>
        <taxon>Streptophyta</taxon>
        <taxon>Embryophyta</taxon>
        <taxon>Tracheophyta</taxon>
        <taxon>Spermatophyta</taxon>
        <taxon>Magnoliopsida</taxon>
        <taxon>eudicotyledons</taxon>
        <taxon>Gunneridae</taxon>
        <taxon>Pentapetalae</taxon>
        <taxon>rosids</taxon>
        <taxon>malvids</taxon>
        <taxon>Sapindales</taxon>
        <taxon>Meliaceae</taxon>
        <taxon>Melia</taxon>
    </lineage>
</organism>
<accession>A0ACC1WWI4</accession>
<gene>
    <name evidence="1" type="ORF">OWV82_023046</name>
</gene>
<sequence length="411" mass="46118">MAVINTAAAHQFYNRGPSKKNSVCVFWLKGRCNRNPCRYLHVESPTVKINRPTTTRPTQDFNDPKKTHTQIRVCDDWISDSCVYGDKCRFLHSWIHSDDDNNYQNLSMLTRLNGHKKDVMGIGLPSGSNKLYSGAKDGTVRVWDCESGECVKIINHRAEIGCLISEGSWVFLGLPNAVKALKIDAATGDYETFVLKGPVGQVNSMAVCNINDVLFAGSEDGVISVWKGSVEANPFKLVASIKAHSGSVLSLAVGTQKKKLFSSCADGTIRVWDLENLQCVQTLTGHKDAVKSLFLWDEYLFSCSLDKTIKIWFANQDGNFEVTYTHEEQYGVVSLFGMLDAERKPMLLTSCKDSGIRVYELPSFKQRLRMFSRREVETIDMGPHGLFFLGDRTGVISVWKWLPDQKMESDK</sequence>
<dbReference type="EMBL" id="CM051406">
    <property type="protein sequence ID" value="KAJ4703093.1"/>
    <property type="molecule type" value="Genomic_DNA"/>
</dbReference>
<evidence type="ECO:0000313" key="2">
    <source>
        <dbReference type="Proteomes" id="UP001164539"/>
    </source>
</evidence>
<protein>
    <submittedName>
        <fullName evidence="1">Zinc finger CCCH domain-containing protein</fullName>
    </submittedName>
</protein>
<keyword evidence="2" id="KW-1185">Reference proteome</keyword>
<name>A0ACC1WWI4_MELAZ</name>